<evidence type="ECO:0000313" key="2">
    <source>
        <dbReference type="Proteomes" id="UP001595476"/>
    </source>
</evidence>
<dbReference type="Pfam" id="PF06035">
    <property type="entry name" value="Peptidase_C93"/>
    <property type="match status" value="1"/>
</dbReference>
<proteinExistence type="predicted"/>
<dbReference type="Gene3D" id="3.10.620.30">
    <property type="match status" value="1"/>
</dbReference>
<organism evidence="1 2">
    <name type="scientific">Litoribrevibacter euphylliae</name>
    <dbReference type="NCBI Taxonomy" id="1834034"/>
    <lineage>
        <taxon>Bacteria</taxon>
        <taxon>Pseudomonadati</taxon>
        <taxon>Pseudomonadota</taxon>
        <taxon>Gammaproteobacteria</taxon>
        <taxon>Oceanospirillales</taxon>
        <taxon>Oceanospirillaceae</taxon>
        <taxon>Litoribrevibacter</taxon>
    </lineage>
</organism>
<reference evidence="2" key="1">
    <citation type="journal article" date="2019" name="Int. J. Syst. Evol. Microbiol.">
        <title>The Global Catalogue of Microorganisms (GCM) 10K type strain sequencing project: providing services to taxonomists for standard genome sequencing and annotation.</title>
        <authorList>
            <consortium name="The Broad Institute Genomics Platform"/>
            <consortium name="The Broad Institute Genome Sequencing Center for Infectious Disease"/>
            <person name="Wu L."/>
            <person name="Ma J."/>
        </authorList>
    </citation>
    <scope>NUCLEOTIDE SEQUENCE [LARGE SCALE GENOMIC DNA]</scope>
    <source>
        <strain evidence="2">KCTC 52438</strain>
    </source>
</reference>
<dbReference type="PANTHER" id="PTHR39327">
    <property type="match status" value="1"/>
</dbReference>
<sequence>MDHKNFQCLSLITSRMLKVLICFLPVLMLSADVQISPQVKKSFASLIDSVTSLDDQQKLEQVNQYFNKEIRFISDQLHWNVEDYWATPYESLSAQAGDCEDFSLAKYFTLIKAGMDPEKLRITYVKAVKLRQAHMVLAYYPTPSSEPLVLDNLIPEIKKASKRRDLVPVYSFNASGFWLNKMSGNVRLGGSSRVTMWTEFVQRMSEYDPLELLPKNAVQ</sequence>
<gene>
    <name evidence="1" type="ORF">ACFOEK_00510</name>
</gene>
<dbReference type="EMBL" id="JBHRSZ010000001">
    <property type="protein sequence ID" value="MFC3149500.1"/>
    <property type="molecule type" value="Genomic_DNA"/>
</dbReference>
<dbReference type="Proteomes" id="UP001595476">
    <property type="component" value="Unassembled WGS sequence"/>
</dbReference>
<accession>A0ABV7HAU0</accession>
<keyword evidence="2" id="KW-1185">Reference proteome</keyword>
<evidence type="ECO:0000313" key="1">
    <source>
        <dbReference type="EMBL" id="MFC3149500.1"/>
    </source>
</evidence>
<dbReference type="PANTHER" id="PTHR39327:SF1">
    <property type="entry name" value="BLR5470 PROTEIN"/>
    <property type="match status" value="1"/>
</dbReference>
<dbReference type="RefSeq" id="WP_386714544.1">
    <property type="nucleotide sequence ID" value="NZ_JBHRSZ010000001.1"/>
</dbReference>
<name>A0ABV7HAU0_9GAMM</name>
<comment type="caution">
    <text evidence="1">The sequence shown here is derived from an EMBL/GenBank/DDBJ whole genome shotgun (WGS) entry which is preliminary data.</text>
</comment>
<dbReference type="InterPro" id="IPR010319">
    <property type="entry name" value="Transglutaminase-like_Cys_pept"/>
</dbReference>
<protein>
    <submittedName>
        <fullName evidence="1">Transglutaminase-like cysteine peptidase</fullName>
    </submittedName>
</protein>